<keyword evidence="1" id="KW-0472">Membrane</keyword>
<accession>A0A517R4J7</accession>
<dbReference type="Pfam" id="PF00990">
    <property type="entry name" value="GGDEF"/>
    <property type="match status" value="1"/>
</dbReference>
<protein>
    <submittedName>
        <fullName evidence="3">Response regulator PleD</fullName>
    </submittedName>
</protein>
<evidence type="ECO:0000259" key="2">
    <source>
        <dbReference type="PROSITE" id="PS50887"/>
    </source>
</evidence>
<dbReference type="InterPro" id="IPR029787">
    <property type="entry name" value="Nucleotide_cyclase"/>
</dbReference>
<keyword evidence="1" id="KW-1133">Transmembrane helix</keyword>
<dbReference type="Gene3D" id="3.30.70.270">
    <property type="match status" value="1"/>
</dbReference>
<feature type="domain" description="GGDEF" evidence="2">
    <location>
        <begin position="163"/>
        <end position="297"/>
    </location>
</feature>
<dbReference type="Proteomes" id="UP000317318">
    <property type="component" value="Chromosome"/>
</dbReference>
<dbReference type="SUPFAM" id="SSF55073">
    <property type="entry name" value="Nucleotide cyclase"/>
    <property type="match status" value="1"/>
</dbReference>
<dbReference type="OrthoDB" id="244009at2"/>
<dbReference type="AlphaFoldDB" id="A0A517R4J7"/>
<dbReference type="InterPro" id="IPR000160">
    <property type="entry name" value="GGDEF_dom"/>
</dbReference>
<organism evidence="3 4">
    <name type="scientific">Stratiformator vulcanicus</name>
    <dbReference type="NCBI Taxonomy" id="2527980"/>
    <lineage>
        <taxon>Bacteria</taxon>
        <taxon>Pseudomonadati</taxon>
        <taxon>Planctomycetota</taxon>
        <taxon>Planctomycetia</taxon>
        <taxon>Planctomycetales</taxon>
        <taxon>Planctomycetaceae</taxon>
        <taxon>Stratiformator</taxon>
    </lineage>
</organism>
<dbReference type="SMART" id="SM00267">
    <property type="entry name" value="GGDEF"/>
    <property type="match status" value="1"/>
</dbReference>
<dbReference type="RefSeq" id="WP_145364872.1">
    <property type="nucleotide sequence ID" value="NZ_CP036268.1"/>
</dbReference>
<dbReference type="PROSITE" id="PS50887">
    <property type="entry name" value="GGDEF"/>
    <property type="match status" value="1"/>
</dbReference>
<dbReference type="EMBL" id="CP036268">
    <property type="protein sequence ID" value="QDT38796.1"/>
    <property type="molecule type" value="Genomic_DNA"/>
</dbReference>
<dbReference type="InterPro" id="IPR043128">
    <property type="entry name" value="Rev_trsase/Diguanyl_cyclase"/>
</dbReference>
<name>A0A517R4J7_9PLAN</name>
<reference evidence="3 4" key="1">
    <citation type="submission" date="2019-02" db="EMBL/GenBank/DDBJ databases">
        <title>Deep-cultivation of Planctomycetes and their phenomic and genomic characterization uncovers novel biology.</title>
        <authorList>
            <person name="Wiegand S."/>
            <person name="Jogler M."/>
            <person name="Boedeker C."/>
            <person name="Pinto D."/>
            <person name="Vollmers J."/>
            <person name="Rivas-Marin E."/>
            <person name="Kohn T."/>
            <person name="Peeters S.H."/>
            <person name="Heuer A."/>
            <person name="Rast P."/>
            <person name="Oberbeckmann S."/>
            <person name="Bunk B."/>
            <person name="Jeske O."/>
            <person name="Meyerdierks A."/>
            <person name="Storesund J.E."/>
            <person name="Kallscheuer N."/>
            <person name="Luecker S."/>
            <person name="Lage O.M."/>
            <person name="Pohl T."/>
            <person name="Merkel B.J."/>
            <person name="Hornburger P."/>
            <person name="Mueller R.-W."/>
            <person name="Bruemmer F."/>
            <person name="Labrenz M."/>
            <person name="Spormann A.M."/>
            <person name="Op den Camp H."/>
            <person name="Overmann J."/>
            <person name="Amann R."/>
            <person name="Jetten M.S.M."/>
            <person name="Mascher T."/>
            <person name="Medema M.H."/>
            <person name="Devos D.P."/>
            <person name="Kaster A.-K."/>
            <person name="Ovreas L."/>
            <person name="Rohde M."/>
            <person name="Galperin M.Y."/>
            <person name="Jogler C."/>
        </authorList>
    </citation>
    <scope>NUCLEOTIDE SEQUENCE [LARGE SCALE GENOMIC DNA]</scope>
    <source>
        <strain evidence="3 4">Pan189</strain>
    </source>
</reference>
<keyword evidence="4" id="KW-1185">Reference proteome</keyword>
<evidence type="ECO:0000256" key="1">
    <source>
        <dbReference type="SAM" id="Phobius"/>
    </source>
</evidence>
<feature type="transmembrane region" description="Helical" evidence="1">
    <location>
        <begin position="15"/>
        <end position="39"/>
    </location>
</feature>
<gene>
    <name evidence="3" type="ORF">Pan189_31950</name>
</gene>
<evidence type="ECO:0000313" key="3">
    <source>
        <dbReference type="EMBL" id="QDT38796.1"/>
    </source>
</evidence>
<sequence>MTVVFADLQHIGTGAALVALGVAVLTSAATGFSLGYLLGRRDPLAALLKTSQKLNRLCKLAVERLDSARAACDALTKHADLFAGSPEVDRFEAARTELISAMGRAATGLGIGAEAPAEPEPDAPGEIEIEWQLEESAGDELPSRETFDLNLGLLVSACDEANAEAGLLLVRLDRADSLAKRLGDAGVRYVFGQLSRAVIRSVRDEDVVFEFDGLTLAVLFGGLDRDKVSGRVATIRDSVRHCVFRSGAEGPEVFATASFGYGPCRPSENARLVIDRAIEALTRSERRGRNLVHLHDGSRPVVATP</sequence>
<dbReference type="KEGG" id="svp:Pan189_31950"/>
<proteinExistence type="predicted"/>
<keyword evidence="1" id="KW-0812">Transmembrane</keyword>
<evidence type="ECO:0000313" key="4">
    <source>
        <dbReference type="Proteomes" id="UP000317318"/>
    </source>
</evidence>